<evidence type="ECO:0000256" key="2">
    <source>
        <dbReference type="SAM" id="Coils"/>
    </source>
</evidence>
<dbReference type="CDD" id="cd20685">
    <property type="entry name" value="CdiA-CT_Ecl_RNase-like"/>
    <property type="match status" value="1"/>
</dbReference>
<name>A0A919G3P4_9MICO</name>
<dbReference type="Gene3D" id="3.10.380.20">
    <property type="entry name" value="Novel toxin 21 (CdiA), C-terminal domain"/>
    <property type="match status" value="1"/>
</dbReference>
<keyword evidence="2" id="KW-0175">Coiled coil</keyword>
<dbReference type="SMART" id="SM00306">
    <property type="entry name" value="HintN"/>
    <property type="match status" value="1"/>
</dbReference>
<feature type="compositionally biased region" description="Basic and acidic residues" evidence="3">
    <location>
        <begin position="885"/>
        <end position="903"/>
    </location>
</feature>
<feature type="region of interest" description="Disordered" evidence="3">
    <location>
        <begin position="671"/>
        <end position="695"/>
    </location>
</feature>
<dbReference type="PANTHER" id="PTHR32305:SF15">
    <property type="entry name" value="PROTEIN RHSA-RELATED"/>
    <property type="match status" value="1"/>
</dbReference>
<dbReference type="PROSITE" id="PS50818">
    <property type="entry name" value="INTEIN_C_TER"/>
    <property type="match status" value="1"/>
</dbReference>
<reference evidence="5" key="2">
    <citation type="submission" date="2020-09" db="EMBL/GenBank/DDBJ databases">
        <authorList>
            <person name="Sun Q."/>
            <person name="Zhou Y."/>
        </authorList>
    </citation>
    <scope>NUCLEOTIDE SEQUENCE</scope>
    <source>
        <strain evidence="5">CGMCC 4.7398</strain>
    </source>
</reference>
<feature type="region of interest" description="Disordered" evidence="3">
    <location>
        <begin position="1582"/>
        <end position="1653"/>
    </location>
</feature>
<feature type="coiled-coil region" evidence="2">
    <location>
        <begin position="1746"/>
        <end position="1803"/>
    </location>
</feature>
<evidence type="ECO:0000313" key="6">
    <source>
        <dbReference type="Proteomes" id="UP000627369"/>
    </source>
</evidence>
<evidence type="ECO:0000259" key="4">
    <source>
        <dbReference type="SMART" id="SM00306"/>
    </source>
</evidence>
<feature type="region of interest" description="Disordered" evidence="3">
    <location>
        <begin position="860"/>
        <end position="903"/>
    </location>
</feature>
<comment type="caution">
    <text evidence="5">The sequence shown here is derived from an EMBL/GenBank/DDBJ whole genome shotgun (WGS) entry which is preliminary data.</text>
</comment>
<dbReference type="InterPro" id="IPR006530">
    <property type="entry name" value="YD"/>
</dbReference>
<dbReference type="Pfam" id="PF07591">
    <property type="entry name" value="PT-HINT"/>
    <property type="match status" value="1"/>
</dbReference>
<dbReference type="Proteomes" id="UP000627369">
    <property type="component" value="Unassembled WGS sequence"/>
</dbReference>
<dbReference type="Pfam" id="PF20148">
    <property type="entry name" value="DUF6531"/>
    <property type="match status" value="1"/>
</dbReference>
<dbReference type="InterPro" id="IPR031325">
    <property type="entry name" value="RHS_repeat"/>
</dbReference>
<reference evidence="5" key="1">
    <citation type="journal article" date="2014" name="Int. J. Syst. Evol. Microbiol.">
        <title>Complete genome sequence of Corynebacterium casei LMG S-19264T (=DSM 44701T), isolated from a smear-ripened cheese.</title>
        <authorList>
            <consortium name="US DOE Joint Genome Institute (JGI-PGF)"/>
            <person name="Walter F."/>
            <person name="Albersmeier A."/>
            <person name="Kalinowski J."/>
            <person name="Ruckert C."/>
        </authorList>
    </citation>
    <scope>NUCLEOTIDE SEQUENCE</scope>
    <source>
        <strain evidence="5">CGMCC 4.7398</strain>
    </source>
</reference>
<dbReference type="SUPFAM" id="SSF51294">
    <property type="entry name" value="Hedgehog/intein (Hint) domain"/>
    <property type="match status" value="1"/>
</dbReference>
<sequence length="2068" mass="223758">MSEASPHHLVITRLERRWLGVAIAVGFSASLLIAVAPQETAEAAPVPQATAGEGPADRPMPDGVRRSTAYAEDERPPVVPEAVSADGKPAEVAKEEWRTLTSPVRPLAAADGFTGLDLRPGFLLGDTSVVLYFDEGNVDPDWTAAVVRLYEGDDQTEQESVRLTRAELEGPRFCGPSDFCRSFGSEDGWELDRGKNYFVTVAAVLPGGDEVVSEPSDSTRPRATILPPSIPDDQAAGCGCENALAPTAVGQAKRGVGVNTGTGAFVRVERDMQMASFGIPFASARTYSSANNRQGPLGVGWAWSYDMRATETDDGVIVRAEDGAEALYTPDGDGYTRPPGVRSNLRRDGDGWELVTPQQVTYEFGAAGRLSAVTSPRDDGVRLAYVEVDDGGRDEDRDDITITDASGRTAVAELEDGVITRMVLPDRRQVRFEYTDGLLTAVEDARGNVWQYRYDAEGRLSQVVDPHDVVAVHNEYGAGGRVVTQRDGVGAEMTFAWDAEKQEARTTDADDISVYDGYRGNVLLYSQRSTGDADNHRYNRRLDRNLVVNGNQYQHVVRFDAQGNPTQAIAPQGFGDKTKYDDRNNPIEYTDANGNVWKNTYNEFDELVRSVDAEGNDIKHAYDDRGLRTSTTDQRDKVTRYEYLADGEENAGLLSAVVSPEGRRSEYFYDKTGRQVAQTDPRGTADPRQRRHYTTETQYDEQDRVVRVEEPGKHRGWRSVYDDVGRLAKEISPEGVVSEYGYLDNGLQSRADAGGRVMTYGYTDAGRRKSESVQMEGTDLTTSYTYDAKGLVKTVTSPRGNVPGANKADFTTEYFYDANDNPIRMRMPYPGGKHVDRDIKVDALDRTTASINELNKTSSFERSNTGQVDSVTDTKGRTTTMGYDKNGRQTERTDSGSKTTRTEYDAAGNKVKQISPTGGITTYAYTDDGLLASVTEPRGNVEGADKDRFTTRFEYDLAGNRIKEIDPLGNTTSTTYDANNRPIEATDARGGTTYYGYRDDDQISHVRQPDAPKVPLVSQAFATVLRYDHDGRVVGVIDPQGGRTSVTYDDAGRPVTTTDPLGRTSHVGYDAESNAVSSITTDRNEDLSDLSEAERAERTITSVYDLRSRLTSQQVGSTGPEYTYGYDAKDRTTSYGDPLGVRTVAYDDEDQITKVVREEANQATETFTYGYDQRGNITARTYPDGTKITSTYDDDSRLASTTASGGSMGGNEARWEYAYDVAGRRTATTLPASTGLAEKRVYDDAGRLTSIGTERTGEPVEGVQDPVSAFDLTLDEVGNPTQVKTTRGGVTEAVAYAYDDANRVTDACYAAQECDRTSKAAGRISYEYDLLGNRTEQKRTGSAGHDLTRYSYDHASQLIRELVVGKEGGQKKVERKDYEYDVRGNQTRAGDDRLKYNLDNTLAEATVGGVLTRYTYDATRMRLDAITGVGAGAKTRHWSWDTNGSLENIAVDTVTDVNGVVTNRQAFTYGPTDEPLALLAAGGGAHVYTHDWLGGVANMLSLDGQVEEGYDYDPFGNPRQGTTLAGAVAEKAGGAAALGAAAEDAEPAAELKNPMRFAGAYLDPTTGEGNYAMRARNYDPGTGRFSTMDPAGAQPTGSSPYAYAGNNPLVYTDPTGERELEGPTGGSTTESPTGADTTSNPNDPGAEVEGPSAEEIAQAQQLESKSMLDVILEAGGQILMEFLGITDLMNCLDGDLGACVMLIVGALPWGKIFKAAKIGEAVYKAGKAVMAFSGELKWAKQILSGAKKAKQAAEAAKAAAAKAAREAAQKAAKAKAAAAAKVKKLAEEAKARARADAAKKKADTTGSGDAAKVEEPLGCMTDNSFVPGTLVLLANGIRQPIEDLEPGDEVLAAGEETGDRSGSRLVTAHITGSGEKTLVSVTIRDADGDKQKVVATDGHPFWNPVKSMWVDAIDLRSGDWLKTSAGTWAQVADVDVEHKRAVVHNLTVDRDHTYYVGAGETQVLVHNSNTNCNSLTREQAEDVASYLGYTKSNKRSAAGPAIWENKKAGAGQPRYITYDRTGHNKQAIFKGANFRNPFQSTKDSARDGTYGLDVSPTGDVFGLTWLAK</sequence>
<organism evidence="5 6">
    <name type="scientific">Promicromonospora soli</name>
    <dbReference type="NCBI Taxonomy" id="2035533"/>
    <lineage>
        <taxon>Bacteria</taxon>
        <taxon>Bacillati</taxon>
        <taxon>Actinomycetota</taxon>
        <taxon>Actinomycetes</taxon>
        <taxon>Micrococcales</taxon>
        <taxon>Promicromonosporaceae</taxon>
        <taxon>Promicromonospora</taxon>
    </lineage>
</organism>
<dbReference type="Gene3D" id="2.180.10.10">
    <property type="entry name" value="RHS repeat-associated core"/>
    <property type="match status" value="4"/>
</dbReference>
<dbReference type="EMBL" id="BNAS01000006">
    <property type="protein sequence ID" value="GHH77129.1"/>
    <property type="molecule type" value="Genomic_DNA"/>
</dbReference>
<dbReference type="InterPro" id="IPR036844">
    <property type="entry name" value="Hint_dom_sf"/>
</dbReference>
<dbReference type="NCBIfam" id="TIGR03696">
    <property type="entry name" value="Rhs_assc_core"/>
    <property type="match status" value="1"/>
</dbReference>
<keyword evidence="1" id="KW-0677">Repeat</keyword>
<dbReference type="RefSeq" id="WP_189670806.1">
    <property type="nucleotide sequence ID" value="NZ_BNAS01000006.1"/>
</dbReference>
<dbReference type="Pfam" id="PF25023">
    <property type="entry name" value="TEN_YD-shell"/>
    <property type="match status" value="1"/>
</dbReference>
<dbReference type="CDD" id="cd00081">
    <property type="entry name" value="Hint"/>
    <property type="match status" value="1"/>
</dbReference>
<dbReference type="PANTHER" id="PTHR32305">
    <property type="match status" value="1"/>
</dbReference>
<dbReference type="InterPro" id="IPR050708">
    <property type="entry name" value="T6SS_VgrG/RHS"/>
</dbReference>
<dbReference type="Gene3D" id="2.170.16.10">
    <property type="entry name" value="Hedgehog/Intein (Hint) domain"/>
    <property type="match status" value="1"/>
</dbReference>
<proteinExistence type="predicted"/>
<dbReference type="Pfam" id="PF05593">
    <property type="entry name" value="RHS_repeat"/>
    <property type="match status" value="4"/>
</dbReference>
<keyword evidence="6" id="KW-1185">Reference proteome</keyword>
<feature type="region of interest" description="Disordered" evidence="3">
    <location>
        <begin position="42"/>
        <end position="90"/>
    </location>
</feature>
<evidence type="ECO:0000256" key="3">
    <source>
        <dbReference type="SAM" id="MobiDB-lite"/>
    </source>
</evidence>
<feature type="compositionally biased region" description="Polar residues" evidence="3">
    <location>
        <begin position="860"/>
        <end position="881"/>
    </location>
</feature>
<evidence type="ECO:0000313" key="5">
    <source>
        <dbReference type="EMBL" id="GHH77129.1"/>
    </source>
</evidence>
<feature type="region of interest" description="Disordered" evidence="3">
    <location>
        <begin position="973"/>
        <end position="992"/>
    </location>
</feature>
<evidence type="ECO:0000256" key="1">
    <source>
        <dbReference type="ARBA" id="ARBA00022737"/>
    </source>
</evidence>
<dbReference type="InterPro" id="IPR045351">
    <property type="entry name" value="DUF6531"/>
</dbReference>
<feature type="compositionally biased region" description="Basic and acidic residues" evidence="3">
    <location>
        <begin position="55"/>
        <end position="65"/>
    </location>
</feature>
<dbReference type="InterPro" id="IPR003587">
    <property type="entry name" value="Hint_dom_N"/>
</dbReference>
<protein>
    <recommendedName>
        <fullName evidence="4">Hint domain-containing protein</fullName>
    </recommendedName>
</protein>
<dbReference type="InterPro" id="IPR022385">
    <property type="entry name" value="Rhs_assc_core"/>
</dbReference>
<dbReference type="Pfam" id="PF15526">
    <property type="entry name" value="Ntox21"/>
    <property type="match status" value="1"/>
</dbReference>
<feature type="region of interest" description="Disordered" evidence="3">
    <location>
        <begin position="1045"/>
        <end position="1067"/>
    </location>
</feature>
<dbReference type="InterPro" id="IPR028190">
    <property type="entry name" value="Ntox21"/>
</dbReference>
<dbReference type="InterPro" id="IPR030934">
    <property type="entry name" value="Intein_C"/>
</dbReference>
<dbReference type="NCBIfam" id="TIGR01643">
    <property type="entry name" value="YD_repeat_2x"/>
    <property type="match status" value="9"/>
</dbReference>
<dbReference type="InterPro" id="IPR038181">
    <property type="entry name" value="Ntox21_sf"/>
</dbReference>
<dbReference type="NCBIfam" id="TIGR01443">
    <property type="entry name" value="intein_Cterm"/>
    <property type="match status" value="1"/>
</dbReference>
<gene>
    <name evidence="5" type="ORF">GCM10017772_37350</name>
</gene>
<accession>A0A919G3P4</accession>
<feature type="domain" description="Hint" evidence="4">
    <location>
        <begin position="1822"/>
        <end position="1925"/>
    </location>
</feature>
<dbReference type="InterPro" id="IPR056823">
    <property type="entry name" value="TEN-like_YD-shell"/>
</dbReference>